<evidence type="ECO:0000313" key="2">
    <source>
        <dbReference type="EMBL" id="KOO50480.1"/>
    </source>
</evidence>
<sequence>MIALAKRKVAHDPAKKNNQTPKESMPDTEFSVEYGGEDRFKAANRNSKKSRQGR</sequence>
<protein>
    <submittedName>
        <fullName evidence="2">Transcriptional regulator</fullName>
    </submittedName>
</protein>
<proteinExistence type="predicted"/>
<name>A0A0M0LHD6_9BACI</name>
<accession>A0A0M0LHD6</accession>
<comment type="caution">
    <text evidence="2">The sequence shown here is derived from an EMBL/GenBank/DDBJ whole genome shotgun (WGS) entry which is preliminary data.</text>
</comment>
<gene>
    <name evidence="2" type="ORF">AMD01_01620</name>
</gene>
<dbReference type="Proteomes" id="UP000037558">
    <property type="component" value="Unassembled WGS sequence"/>
</dbReference>
<dbReference type="EMBL" id="LILC01000002">
    <property type="protein sequence ID" value="KOO50480.1"/>
    <property type="molecule type" value="Genomic_DNA"/>
</dbReference>
<feature type="region of interest" description="Disordered" evidence="1">
    <location>
        <begin position="1"/>
        <end position="54"/>
    </location>
</feature>
<dbReference type="PATRIC" id="fig|284581.3.peg.581"/>
<evidence type="ECO:0000313" key="3">
    <source>
        <dbReference type="Proteomes" id="UP000037558"/>
    </source>
</evidence>
<organism evidence="2 3">
    <name type="scientific">Priestia koreensis</name>
    <dbReference type="NCBI Taxonomy" id="284581"/>
    <lineage>
        <taxon>Bacteria</taxon>
        <taxon>Bacillati</taxon>
        <taxon>Bacillota</taxon>
        <taxon>Bacilli</taxon>
        <taxon>Bacillales</taxon>
        <taxon>Bacillaceae</taxon>
        <taxon>Priestia</taxon>
    </lineage>
</organism>
<keyword evidence="3" id="KW-1185">Reference proteome</keyword>
<evidence type="ECO:0000256" key="1">
    <source>
        <dbReference type="SAM" id="MobiDB-lite"/>
    </source>
</evidence>
<dbReference type="AlphaFoldDB" id="A0A0M0LHD6"/>
<reference evidence="3" key="1">
    <citation type="submission" date="2015-08" db="EMBL/GenBank/DDBJ databases">
        <title>Fjat-14210 dsm16467.</title>
        <authorList>
            <person name="Liu B."/>
            <person name="Wang J."/>
            <person name="Zhu Y."/>
            <person name="Liu G."/>
            <person name="Chen Q."/>
            <person name="Chen Z."/>
            <person name="Lan J."/>
            <person name="Che J."/>
            <person name="Ge C."/>
            <person name="Shi H."/>
            <person name="Pan Z."/>
            <person name="Liu X."/>
        </authorList>
    </citation>
    <scope>NUCLEOTIDE SEQUENCE [LARGE SCALE GENOMIC DNA]</scope>
    <source>
        <strain evidence="3">DSM 16467</strain>
    </source>
</reference>